<dbReference type="RefSeq" id="WP_028355167.1">
    <property type="nucleotide sequence ID" value="NZ_NEVT01000009.1"/>
</dbReference>
<dbReference type="InterPro" id="IPR015813">
    <property type="entry name" value="Pyrv/PenolPyrv_kinase-like_dom"/>
</dbReference>
<comment type="caution">
    <text evidence="1">The sequence shown here is derived from an EMBL/GenBank/DDBJ whole genome shotgun (WGS) entry which is preliminary data.</text>
</comment>
<dbReference type="PANTHER" id="PTHR42905">
    <property type="entry name" value="PHOSPHOENOLPYRUVATE CARBOXYLASE"/>
    <property type="match status" value="1"/>
</dbReference>
<evidence type="ECO:0000313" key="2">
    <source>
        <dbReference type="Proteomes" id="UP000215633"/>
    </source>
</evidence>
<dbReference type="PANTHER" id="PTHR42905:SF16">
    <property type="entry name" value="CARBOXYPHOSPHONOENOLPYRUVATE PHOSPHONOMUTASE-LIKE PROTEIN (AFU_ORTHOLOGUE AFUA_5G07230)"/>
    <property type="match status" value="1"/>
</dbReference>
<dbReference type="InterPro" id="IPR039556">
    <property type="entry name" value="ICL/PEPM"/>
</dbReference>
<dbReference type="Gene3D" id="6.10.250.2750">
    <property type="match status" value="1"/>
</dbReference>
<keyword evidence="2" id="KW-1185">Reference proteome</keyword>
<reference evidence="2" key="1">
    <citation type="submission" date="2017-05" db="EMBL/GenBank/DDBJ databases">
        <title>Complete and WGS of Bordetella genogroups.</title>
        <authorList>
            <person name="Spilker T."/>
            <person name="Lipuma J."/>
        </authorList>
    </citation>
    <scope>NUCLEOTIDE SEQUENCE [LARGE SCALE GENOMIC DNA]</scope>
    <source>
        <strain evidence="2">AU8256</strain>
    </source>
</reference>
<protein>
    <submittedName>
        <fullName evidence="1">2-methylisocitrate lyase</fullName>
    </submittedName>
</protein>
<sequence length="276" mass="28276">MPSPTADKCAAFHALHQQGCFILPNPWDTGSARYLQSLGFKALATTSSGMAWSHGLPDGSAPLDLVLAHLREIVAATDLPVNADFENGYAADAEGVGRNVRLAVDTGVAGLSIEDSTGNPAEPLFPIDVAVARLKAARGAIDAAGTGTLLVGRAENFIAGRPDLDDAIARLRAYAQAGADCLYAPGIRTREQIAAVVAAVAPKPVNLLVGTTSELSLADIAALGVRRISVGGALARAAWAGFIQTAQAVAQGRFDIAFANAASGDALNGLFGPPRQ</sequence>
<keyword evidence="1" id="KW-0456">Lyase</keyword>
<dbReference type="SUPFAM" id="SSF51621">
    <property type="entry name" value="Phosphoenolpyruvate/pyruvate domain"/>
    <property type="match status" value="1"/>
</dbReference>
<dbReference type="EMBL" id="NEVT01000009">
    <property type="protein sequence ID" value="OZI69485.1"/>
    <property type="molecule type" value="Genomic_DNA"/>
</dbReference>
<dbReference type="Pfam" id="PF13714">
    <property type="entry name" value="PEP_mutase"/>
    <property type="match status" value="1"/>
</dbReference>
<organism evidence="1 2">
    <name type="scientific">Bordetella genomosp. 2</name>
    <dbReference type="NCBI Taxonomy" id="1983456"/>
    <lineage>
        <taxon>Bacteria</taxon>
        <taxon>Pseudomonadati</taxon>
        <taxon>Pseudomonadota</taxon>
        <taxon>Betaproteobacteria</taxon>
        <taxon>Burkholderiales</taxon>
        <taxon>Alcaligenaceae</taxon>
        <taxon>Bordetella</taxon>
    </lineage>
</organism>
<evidence type="ECO:0000313" key="1">
    <source>
        <dbReference type="EMBL" id="OZI69485.1"/>
    </source>
</evidence>
<name>A0A261V6D7_9BORD</name>
<dbReference type="Gene3D" id="3.20.20.60">
    <property type="entry name" value="Phosphoenolpyruvate-binding domains"/>
    <property type="match status" value="1"/>
</dbReference>
<dbReference type="Proteomes" id="UP000215633">
    <property type="component" value="Unassembled WGS sequence"/>
</dbReference>
<gene>
    <name evidence="1" type="ORF">CAL24_21885</name>
</gene>
<dbReference type="AlphaFoldDB" id="A0A261V6D7"/>
<dbReference type="GO" id="GO:0016829">
    <property type="term" value="F:lyase activity"/>
    <property type="evidence" value="ECO:0007669"/>
    <property type="project" value="UniProtKB-KW"/>
</dbReference>
<dbReference type="CDD" id="cd00377">
    <property type="entry name" value="ICL_PEPM"/>
    <property type="match status" value="1"/>
</dbReference>
<accession>A0A261V6D7</accession>
<proteinExistence type="predicted"/>
<dbReference type="InterPro" id="IPR040442">
    <property type="entry name" value="Pyrv_kinase-like_dom_sf"/>
</dbReference>